<protein>
    <submittedName>
        <fullName evidence="2">Uncharacterized protein</fullName>
    </submittedName>
</protein>
<name>A0A4Q0T446_9BACT</name>
<evidence type="ECO:0000256" key="1">
    <source>
        <dbReference type="SAM" id="MobiDB-lite"/>
    </source>
</evidence>
<feature type="region of interest" description="Disordered" evidence="1">
    <location>
        <begin position="1"/>
        <end position="39"/>
    </location>
</feature>
<gene>
    <name evidence="2" type="ORF">GRAN_1387</name>
</gene>
<evidence type="ECO:0000313" key="3">
    <source>
        <dbReference type="Proteomes" id="UP000289437"/>
    </source>
</evidence>
<feature type="compositionally biased region" description="Polar residues" evidence="1">
    <location>
        <begin position="1"/>
        <end position="10"/>
    </location>
</feature>
<organism evidence="2 3">
    <name type="scientific">Granulicella sibirica</name>
    <dbReference type="NCBI Taxonomy" id="2479048"/>
    <lineage>
        <taxon>Bacteria</taxon>
        <taxon>Pseudomonadati</taxon>
        <taxon>Acidobacteriota</taxon>
        <taxon>Terriglobia</taxon>
        <taxon>Terriglobales</taxon>
        <taxon>Acidobacteriaceae</taxon>
        <taxon>Granulicella</taxon>
    </lineage>
</organism>
<dbReference type="EMBL" id="RDSM01000001">
    <property type="protein sequence ID" value="RXH58077.1"/>
    <property type="molecule type" value="Genomic_DNA"/>
</dbReference>
<comment type="caution">
    <text evidence="2">The sequence shown here is derived from an EMBL/GenBank/DDBJ whole genome shotgun (WGS) entry which is preliminary data.</text>
</comment>
<sequence>MLAATTTNHQNLHKKSLAPAETSDEEGVPHLFTDSLFVS</sequence>
<reference evidence="3" key="2">
    <citation type="submission" date="2019-02" db="EMBL/GenBank/DDBJ databases">
        <title>Granulicella sibirica sp. nov., a psychrotolerant acidobacterium isolated from an organic soil layer in forested tundra, West Siberia.</title>
        <authorList>
            <person name="Oshkin I.Y."/>
            <person name="Kulichevskaya I.S."/>
            <person name="Rijpstra W.I.C."/>
            <person name="Sinninghe Damste J.S."/>
            <person name="Rakitin A.L."/>
            <person name="Ravin N.V."/>
            <person name="Dedysh S.N."/>
        </authorList>
    </citation>
    <scope>NUCLEOTIDE SEQUENCE [LARGE SCALE GENOMIC DNA]</scope>
    <source>
        <strain evidence="3">AF10</strain>
    </source>
</reference>
<keyword evidence="3" id="KW-1185">Reference proteome</keyword>
<evidence type="ECO:0000313" key="2">
    <source>
        <dbReference type="EMBL" id="RXH58077.1"/>
    </source>
</evidence>
<accession>A0A4Q0T446</accession>
<dbReference type="AlphaFoldDB" id="A0A4Q0T446"/>
<reference evidence="2 3" key="1">
    <citation type="submission" date="2018-11" db="EMBL/GenBank/DDBJ databases">
        <authorList>
            <person name="Mardanov A.V."/>
            <person name="Ravin N.V."/>
            <person name="Dedysh S.N."/>
        </authorList>
    </citation>
    <scope>NUCLEOTIDE SEQUENCE [LARGE SCALE GENOMIC DNA]</scope>
    <source>
        <strain evidence="2 3">AF10</strain>
    </source>
</reference>
<proteinExistence type="predicted"/>
<dbReference type="Proteomes" id="UP000289437">
    <property type="component" value="Unassembled WGS sequence"/>
</dbReference>